<name>A0A7Y6EFI5_9SPHN</name>
<sequence>MMKFRPSRFLVLAALAGCNNTDATQAQSNVAQPQPLRAEAASANGIERALLDQISCKSPPQAGVAMSAMLRQQLIARTEDGGDGIRLFVPVSQMSLLGFPVVRLSGWQADPEGGAMKPFERGPGTAPPNHISITVKASEEEVREALIRLGIVEARYVPDESQEAWVGSDGKVVQPQRLIPGPAVAAGDDEMASNPVAGTTTIACSAEAIDFDREVKAQFEAR</sequence>
<proteinExistence type="predicted"/>
<dbReference type="EMBL" id="JABMCH010000031">
    <property type="protein sequence ID" value="NUU45410.1"/>
    <property type="molecule type" value="Genomic_DNA"/>
</dbReference>
<dbReference type="Proteomes" id="UP000536441">
    <property type="component" value="Unassembled WGS sequence"/>
</dbReference>
<protein>
    <submittedName>
        <fullName evidence="1">Uncharacterized protein</fullName>
    </submittedName>
</protein>
<reference evidence="1 2" key="1">
    <citation type="submission" date="2020-05" db="EMBL/GenBank/DDBJ databases">
        <title>Genome Sequencing of Type Strains.</title>
        <authorList>
            <person name="Lemaire J.F."/>
            <person name="Inderbitzin P."/>
            <person name="Gregorio O.A."/>
            <person name="Collins S.B."/>
            <person name="Wespe N."/>
            <person name="Knight-Connoni V."/>
        </authorList>
    </citation>
    <scope>NUCLEOTIDE SEQUENCE [LARGE SCALE GENOMIC DNA]</scope>
    <source>
        <strain evidence="1 2">DSM 100049</strain>
    </source>
</reference>
<evidence type="ECO:0000313" key="1">
    <source>
        <dbReference type="EMBL" id="NUU45410.1"/>
    </source>
</evidence>
<dbReference type="AlphaFoldDB" id="A0A7Y6EFI5"/>
<evidence type="ECO:0000313" key="2">
    <source>
        <dbReference type="Proteomes" id="UP000536441"/>
    </source>
</evidence>
<keyword evidence="2" id="KW-1185">Reference proteome</keyword>
<gene>
    <name evidence="1" type="ORF">HP438_00215</name>
</gene>
<comment type="caution">
    <text evidence="1">The sequence shown here is derived from an EMBL/GenBank/DDBJ whole genome shotgun (WGS) entry which is preliminary data.</text>
</comment>
<accession>A0A7Y6EFI5</accession>
<organism evidence="1 2">
    <name type="scientific">Sphingomonas zeae</name>
    <dbReference type="NCBI Taxonomy" id="1646122"/>
    <lineage>
        <taxon>Bacteria</taxon>
        <taxon>Pseudomonadati</taxon>
        <taxon>Pseudomonadota</taxon>
        <taxon>Alphaproteobacteria</taxon>
        <taxon>Sphingomonadales</taxon>
        <taxon>Sphingomonadaceae</taxon>
        <taxon>Sphingomonas</taxon>
    </lineage>
</organism>
<dbReference type="RefSeq" id="WP_156002588.1">
    <property type="nucleotide sequence ID" value="NZ_CBCRYR010000011.1"/>
</dbReference>